<gene>
    <name evidence="1" type="ORF">GCM10010411_89240</name>
</gene>
<protein>
    <submittedName>
        <fullName evidence="1">Uncharacterized protein</fullName>
    </submittedName>
</protein>
<evidence type="ECO:0000313" key="1">
    <source>
        <dbReference type="EMBL" id="GAA2636202.1"/>
    </source>
</evidence>
<sequence>MTTVAEIKDQLRREFPDWSIITSSAGRWWATRAPERGELVQHGASCFEADSPDDLHAQLARVSASE</sequence>
<comment type="caution">
    <text evidence="1">The sequence shown here is derived from an EMBL/GenBank/DDBJ whole genome shotgun (WGS) entry which is preliminary data.</text>
</comment>
<evidence type="ECO:0000313" key="2">
    <source>
        <dbReference type="Proteomes" id="UP001501509"/>
    </source>
</evidence>
<accession>A0ABP6D7V1</accession>
<dbReference type="RefSeq" id="WP_344548706.1">
    <property type="nucleotide sequence ID" value="NZ_BAAATD010000020.1"/>
</dbReference>
<organism evidence="1 2">
    <name type="scientific">Actinomadura fulvescens</name>
    <dbReference type="NCBI Taxonomy" id="46160"/>
    <lineage>
        <taxon>Bacteria</taxon>
        <taxon>Bacillati</taxon>
        <taxon>Actinomycetota</taxon>
        <taxon>Actinomycetes</taxon>
        <taxon>Streptosporangiales</taxon>
        <taxon>Thermomonosporaceae</taxon>
        <taxon>Actinomadura</taxon>
    </lineage>
</organism>
<dbReference type="EMBL" id="BAAATD010000020">
    <property type="protein sequence ID" value="GAA2636202.1"/>
    <property type="molecule type" value="Genomic_DNA"/>
</dbReference>
<dbReference type="Proteomes" id="UP001501509">
    <property type="component" value="Unassembled WGS sequence"/>
</dbReference>
<name>A0ABP6D7V1_9ACTN</name>
<reference evidence="2" key="1">
    <citation type="journal article" date="2019" name="Int. J. Syst. Evol. Microbiol.">
        <title>The Global Catalogue of Microorganisms (GCM) 10K type strain sequencing project: providing services to taxonomists for standard genome sequencing and annotation.</title>
        <authorList>
            <consortium name="The Broad Institute Genomics Platform"/>
            <consortium name="The Broad Institute Genome Sequencing Center for Infectious Disease"/>
            <person name="Wu L."/>
            <person name="Ma J."/>
        </authorList>
    </citation>
    <scope>NUCLEOTIDE SEQUENCE [LARGE SCALE GENOMIC DNA]</scope>
    <source>
        <strain evidence="2">JCM 6833</strain>
    </source>
</reference>
<proteinExistence type="predicted"/>
<keyword evidence="2" id="KW-1185">Reference proteome</keyword>